<dbReference type="Pfam" id="PF00226">
    <property type="entry name" value="DnaJ"/>
    <property type="match status" value="1"/>
</dbReference>
<dbReference type="Gene3D" id="1.10.287.110">
    <property type="entry name" value="DnaJ domain"/>
    <property type="match status" value="1"/>
</dbReference>
<reference evidence="4" key="1">
    <citation type="submission" date="2023-01" db="EMBL/GenBank/DDBJ databases">
        <title>The chitinases involved in constricting ring structure development in the nematode-trapping fungus Drechslerella dactyloides.</title>
        <authorList>
            <person name="Wang R."/>
            <person name="Zhang L."/>
            <person name="Tang P."/>
            <person name="Li S."/>
            <person name="Liang L."/>
        </authorList>
    </citation>
    <scope>NUCLEOTIDE SEQUENCE</scope>
    <source>
        <strain evidence="4">YMF1.00031</strain>
    </source>
</reference>
<evidence type="ECO:0000259" key="3">
    <source>
        <dbReference type="PROSITE" id="PS50076"/>
    </source>
</evidence>
<keyword evidence="2" id="KW-0812">Transmembrane</keyword>
<dbReference type="CDD" id="cd06257">
    <property type="entry name" value="DnaJ"/>
    <property type="match status" value="1"/>
</dbReference>
<proteinExistence type="predicted"/>
<feature type="transmembrane region" description="Helical" evidence="2">
    <location>
        <begin position="203"/>
        <end position="222"/>
    </location>
</feature>
<dbReference type="InterPro" id="IPR036869">
    <property type="entry name" value="J_dom_sf"/>
</dbReference>
<keyword evidence="2" id="KW-0472">Membrane</keyword>
<dbReference type="PRINTS" id="PR00625">
    <property type="entry name" value="JDOMAIN"/>
</dbReference>
<keyword evidence="5" id="KW-1185">Reference proteome</keyword>
<evidence type="ECO:0000256" key="2">
    <source>
        <dbReference type="SAM" id="Phobius"/>
    </source>
</evidence>
<evidence type="ECO:0000313" key="5">
    <source>
        <dbReference type="Proteomes" id="UP001221413"/>
    </source>
</evidence>
<gene>
    <name evidence="4" type="ORF">Dda_0553</name>
</gene>
<evidence type="ECO:0000256" key="1">
    <source>
        <dbReference type="ARBA" id="ARBA00023186"/>
    </source>
</evidence>
<feature type="transmembrane region" description="Helical" evidence="2">
    <location>
        <begin position="60"/>
        <end position="81"/>
    </location>
</feature>
<evidence type="ECO:0000313" key="4">
    <source>
        <dbReference type="EMBL" id="KAJ6264407.1"/>
    </source>
</evidence>
<dbReference type="SMART" id="SM00271">
    <property type="entry name" value="DnaJ"/>
    <property type="match status" value="1"/>
</dbReference>
<dbReference type="GO" id="GO:0005783">
    <property type="term" value="C:endoplasmic reticulum"/>
    <property type="evidence" value="ECO:0007669"/>
    <property type="project" value="TreeGrafter"/>
</dbReference>
<sequence length="358" mass="41078">MSSSSHGTVSFGPIGSFIGWMFLPNLVTGWIQAFLYRLFIRAGDPIPPTGSPRYMRDRKYVYSFVIAAYLMFTMYECWLGITSQPTFYQLLGVPVNADDKLIKKEFRRATIKYHPDKVGPGMEHIFMQYKIAYDVLSDPVKRFAYERLGPTIIAPDWLLCKTQYDFIVHAARAKWPNYAGSIIVLVVLGTFGMLEFGKYWRFLAVACMFFFDYASVTRPFFLGSTTVLRFLTRRTLLPFEQVALAQQVLLSIIIAISQLAPLFQERRKKWSDSMYAEQLDRMMGLAIALRNESKASADIELAPFIKPDGTVDRDLKMKIADWLVERRIDSEPEMRDAIGRVIAKRKSEKGKPNSSKDK</sequence>
<feature type="transmembrane region" description="Helical" evidence="2">
    <location>
        <begin position="20"/>
        <end position="39"/>
    </location>
</feature>
<comment type="caution">
    <text evidence="4">The sequence shown here is derived from an EMBL/GenBank/DDBJ whole genome shotgun (WGS) entry which is preliminary data.</text>
</comment>
<feature type="transmembrane region" description="Helical" evidence="2">
    <location>
        <begin position="242"/>
        <end position="263"/>
    </location>
</feature>
<dbReference type="SUPFAM" id="SSF46565">
    <property type="entry name" value="Chaperone J-domain"/>
    <property type="match status" value="1"/>
</dbReference>
<dbReference type="PANTHER" id="PTHR44360">
    <property type="entry name" value="DNAJ HOMOLOG SUBFAMILY B MEMBER 9"/>
    <property type="match status" value="1"/>
</dbReference>
<dbReference type="InterPro" id="IPR001623">
    <property type="entry name" value="DnaJ_domain"/>
</dbReference>
<feature type="transmembrane region" description="Helical" evidence="2">
    <location>
        <begin position="178"/>
        <end position="196"/>
    </location>
</feature>
<dbReference type="InterPro" id="IPR051948">
    <property type="entry name" value="Hsp70_co-chaperone_J-domain"/>
</dbReference>
<feature type="domain" description="J" evidence="3">
    <location>
        <begin position="86"/>
        <end position="149"/>
    </location>
</feature>
<dbReference type="PROSITE" id="PS50076">
    <property type="entry name" value="DNAJ_2"/>
    <property type="match status" value="1"/>
</dbReference>
<dbReference type="EMBL" id="JAQGDS010000001">
    <property type="protein sequence ID" value="KAJ6264407.1"/>
    <property type="molecule type" value="Genomic_DNA"/>
</dbReference>
<keyword evidence="2" id="KW-1133">Transmembrane helix</keyword>
<name>A0AAD6J5X9_DREDA</name>
<protein>
    <recommendedName>
        <fullName evidence="3">J domain-containing protein</fullName>
    </recommendedName>
</protein>
<keyword evidence="1" id="KW-0143">Chaperone</keyword>
<dbReference type="AlphaFoldDB" id="A0AAD6J5X9"/>
<dbReference type="PANTHER" id="PTHR44360:SF1">
    <property type="entry name" value="DNAJ HOMOLOG SUBFAMILY B MEMBER 9"/>
    <property type="match status" value="1"/>
</dbReference>
<dbReference type="GO" id="GO:0051787">
    <property type="term" value="F:misfolded protein binding"/>
    <property type="evidence" value="ECO:0007669"/>
    <property type="project" value="TreeGrafter"/>
</dbReference>
<dbReference type="GO" id="GO:0051087">
    <property type="term" value="F:protein-folding chaperone binding"/>
    <property type="evidence" value="ECO:0007669"/>
    <property type="project" value="TreeGrafter"/>
</dbReference>
<accession>A0AAD6J5X9</accession>
<dbReference type="GO" id="GO:0036503">
    <property type="term" value="P:ERAD pathway"/>
    <property type="evidence" value="ECO:0007669"/>
    <property type="project" value="TreeGrafter"/>
</dbReference>
<dbReference type="Proteomes" id="UP001221413">
    <property type="component" value="Unassembled WGS sequence"/>
</dbReference>
<organism evidence="4 5">
    <name type="scientific">Drechslerella dactyloides</name>
    <name type="common">Nematode-trapping fungus</name>
    <name type="synonym">Arthrobotrys dactyloides</name>
    <dbReference type="NCBI Taxonomy" id="74499"/>
    <lineage>
        <taxon>Eukaryota</taxon>
        <taxon>Fungi</taxon>
        <taxon>Dikarya</taxon>
        <taxon>Ascomycota</taxon>
        <taxon>Pezizomycotina</taxon>
        <taxon>Orbiliomycetes</taxon>
        <taxon>Orbiliales</taxon>
        <taxon>Orbiliaceae</taxon>
        <taxon>Drechslerella</taxon>
    </lineage>
</organism>